<dbReference type="InParanoid" id="A0A7N2MG75"/>
<feature type="region of interest" description="Disordered" evidence="1">
    <location>
        <begin position="391"/>
        <end position="410"/>
    </location>
</feature>
<dbReference type="FunCoup" id="A0A7N2MG75">
    <property type="interactions" value="481"/>
</dbReference>
<reference evidence="2" key="2">
    <citation type="submission" date="2021-01" db="UniProtKB">
        <authorList>
            <consortium name="EnsemblPlants"/>
        </authorList>
    </citation>
    <scope>IDENTIFICATION</scope>
</reference>
<evidence type="ECO:0008006" key="4">
    <source>
        <dbReference type="Google" id="ProtNLM"/>
    </source>
</evidence>
<dbReference type="PANTHER" id="PTHR31400">
    <property type="entry name" value="GUANYLYL CYCLASE DOMAIN CONTAINING PROTEIN 1 GUCD1"/>
    <property type="match status" value="1"/>
</dbReference>
<protein>
    <recommendedName>
        <fullName evidence="4">Guanylyl cyclase</fullName>
    </recommendedName>
</protein>
<dbReference type="PANTHER" id="PTHR31400:SF1">
    <property type="entry name" value="PROTEIN GUCD1"/>
    <property type="match status" value="1"/>
</dbReference>
<evidence type="ECO:0000256" key="1">
    <source>
        <dbReference type="SAM" id="MobiDB-lite"/>
    </source>
</evidence>
<dbReference type="InterPro" id="IPR018616">
    <property type="entry name" value="GUCD1"/>
</dbReference>
<dbReference type="AlphaFoldDB" id="A0A7N2MG75"/>
<dbReference type="Gene3D" id="3.90.70.10">
    <property type="entry name" value="Cysteine proteinases"/>
    <property type="match status" value="1"/>
</dbReference>
<sequence>MWPLYFLFNKILNTDEEQESDGDCLSFVNSYPFEQRPSSARCHEAVLPRSYFVEVPHIKQLDCWDCGLACVLMVLETLGITTCDFQALMELCPTHSIWTIDLAYLLHKFNVSFSFFTITVGANPSYSFETFYKEQLPNDLLRVDTLFKKAREAGINIECRSIGGKDISYLILSGKFIAIALVDQRKLSQPWSENLSVSGFSGSNSCYTGHYVVICGYDTDADEFEIRDPASFRLPQSGCQPKEIHDQTNKLTFRVTVIQARSHNYLGCSCTKWAEDFNLKMVIDFLASQFLLCTSKVEHKLLPLSSISNGTSSPCQSKMEGELVVHDPPDSNDILLQDGALDIFDSLCAEIFSIMLKKKNVRISSKCLEEARKCFGTDEDLLLISLEKSVKQNSPSPQGPQLPSNVNLDL</sequence>
<dbReference type="EMBL" id="LRBV02000008">
    <property type="status" value="NOT_ANNOTATED_CDS"/>
    <property type="molecule type" value="Genomic_DNA"/>
</dbReference>
<reference evidence="2 3" key="1">
    <citation type="journal article" date="2016" name="G3 (Bethesda)">
        <title>First Draft Assembly and Annotation of the Genome of a California Endemic Oak Quercus lobata Nee (Fagaceae).</title>
        <authorList>
            <person name="Sork V.L."/>
            <person name="Fitz-Gibbon S.T."/>
            <person name="Puiu D."/>
            <person name="Crepeau M."/>
            <person name="Gugger P.F."/>
            <person name="Sherman R."/>
            <person name="Stevens K."/>
            <person name="Langley C.H."/>
            <person name="Pellegrini M."/>
            <person name="Salzberg S.L."/>
        </authorList>
    </citation>
    <scope>NUCLEOTIDE SEQUENCE [LARGE SCALE GENOMIC DNA]</scope>
    <source>
        <strain evidence="2 3">cv. SW786</strain>
    </source>
</reference>
<dbReference type="Gramene" id="QL08p062087:mrna">
    <property type="protein sequence ID" value="QL08p062087:mrna"/>
    <property type="gene ID" value="QL08p062087"/>
</dbReference>
<evidence type="ECO:0000313" key="3">
    <source>
        <dbReference type="Proteomes" id="UP000594261"/>
    </source>
</evidence>
<proteinExistence type="predicted"/>
<dbReference type="Pfam" id="PF09778">
    <property type="entry name" value="Guanylate_cyc_2"/>
    <property type="match status" value="1"/>
</dbReference>
<organism evidence="2 3">
    <name type="scientific">Quercus lobata</name>
    <name type="common">Valley oak</name>
    <dbReference type="NCBI Taxonomy" id="97700"/>
    <lineage>
        <taxon>Eukaryota</taxon>
        <taxon>Viridiplantae</taxon>
        <taxon>Streptophyta</taxon>
        <taxon>Embryophyta</taxon>
        <taxon>Tracheophyta</taxon>
        <taxon>Spermatophyta</taxon>
        <taxon>Magnoliopsida</taxon>
        <taxon>eudicotyledons</taxon>
        <taxon>Gunneridae</taxon>
        <taxon>Pentapetalae</taxon>
        <taxon>rosids</taxon>
        <taxon>fabids</taxon>
        <taxon>Fagales</taxon>
        <taxon>Fagaceae</taxon>
        <taxon>Quercus</taxon>
    </lineage>
</organism>
<keyword evidence="3" id="KW-1185">Reference proteome</keyword>
<dbReference type="EnsemblPlants" id="QL08p062087:mrna">
    <property type="protein sequence ID" value="QL08p062087:mrna"/>
    <property type="gene ID" value="QL08p062087"/>
</dbReference>
<evidence type="ECO:0000313" key="2">
    <source>
        <dbReference type="EnsemblPlants" id="QL08p062087:mrna"/>
    </source>
</evidence>
<dbReference type="Proteomes" id="UP000594261">
    <property type="component" value="Chromosome 8"/>
</dbReference>
<accession>A0A7N2MG75</accession>
<name>A0A7N2MG75_QUELO</name>